<dbReference type="Gene3D" id="1.10.8.430">
    <property type="entry name" value="Helical domain of apoptotic protease-activating factors"/>
    <property type="match status" value="1"/>
</dbReference>
<feature type="domain" description="Disease resistance N-terminal" evidence="6">
    <location>
        <begin position="69"/>
        <end position="153"/>
    </location>
</feature>
<sequence>MACLKRLQIVECPQLLSLPSCMHRLTALEDLVIYGCPELCRKCQPQSDKHHFRSFLVTMAETFVYDIANSLLGKLASYVYGKASQAYGVYDDLNNFKDTLSIVSGLLLDAEEKKNQQQHALREWLRQIQNICYDAEDILDRFELQDKRKQVVKSSGSIRLKVRRLIFYSNNRFSFRDKMACKIKEIRERLDKVAADGTRFGLATVSVGSELVVQRREMTHSHVDALDVIGRENDKENIMNLLMQPHPQGDGDGNNSLSVIPIVGIGGLGKTTLAKLVFNDKRVDQLFQLKMWVCVSNDFDIRQIIIKIINSASESTPTAAYSLQESINNLDIEQLQSRLRYKLSCQKYLLVMDDIWNDDRAKWLQLKDLLKGGAIGSKIIVTTRTNSIALKMGDVPSYVLKGLSEENCLSLFIKWVFKEGEGEKYPNLIEIGKEIVKKCQGVPLAVRSLGSSLFSNFNVRKWEFVRDSEIWNLEQKEDDILPALKLSYDQMPSYLRHCFAYFSLYPKDYIFFGNSITNVWVALGLVESRNGNENLDIIAREYIDEFHSRSFFQDFVDDGHFVLFKVHDLVHDLALYIAKEECVLVQSHTQNIPKQVRHMSIVENDSLDHAPFSKSKQVRTILFPIIGMGLDGASLLDTWVSRYKCLRLLDLSDSSMDTIPDSIAKLEYLRTLDLFNNRKIKRLPHSICRLQNLQVLILAGCMELERLPKGLGKLISLRKLSITTKQNVLSQNEFASFNYLQNLGFYRCYNLKILFDGAQQLTFLETLAVESCGSLESLPLYCFPKLQTLYLKDWLLTLPRWIVGTVDTLETLVIANFPNLKMLPECLTTMTRLKRLRIRHCPQLLTLPNDIKRLTALEYLHIFSCPELCRKCKPQIGVYDVAGVEKGYVASRETGSELFAAVGEE</sequence>
<dbReference type="Gene3D" id="3.40.50.300">
    <property type="entry name" value="P-loop containing nucleotide triphosphate hydrolases"/>
    <property type="match status" value="1"/>
</dbReference>
<evidence type="ECO:0000259" key="6">
    <source>
        <dbReference type="Pfam" id="PF18052"/>
    </source>
</evidence>
<organism evidence="9 10">
    <name type="scientific">Trifolium pratense</name>
    <name type="common">Red clover</name>
    <dbReference type="NCBI Taxonomy" id="57577"/>
    <lineage>
        <taxon>Eukaryota</taxon>
        <taxon>Viridiplantae</taxon>
        <taxon>Streptophyta</taxon>
        <taxon>Embryophyta</taxon>
        <taxon>Tracheophyta</taxon>
        <taxon>Spermatophyta</taxon>
        <taxon>Magnoliopsida</taxon>
        <taxon>eudicotyledons</taxon>
        <taxon>Gunneridae</taxon>
        <taxon>Pentapetalae</taxon>
        <taxon>rosids</taxon>
        <taxon>fabids</taxon>
        <taxon>Fabales</taxon>
        <taxon>Fabaceae</taxon>
        <taxon>Papilionoideae</taxon>
        <taxon>50 kb inversion clade</taxon>
        <taxon>NPAAA clade</taxon>
        <taxon>Hologalegina</taxon>
        <taxon>IRL clade</taxon>
        <taxon>Trifolieae</taxon>
        <taxon>Trifolium</taxon>
    </lineage>
</organism>
<dbReference type="Pfam" id="PF23559">
    <property type="entry name" value="WHD_DRP"/>
    <property type="match status" value="1"/>
</dbReference>
<dbReference type="SUPFAM" id="SSF52540">
    <property type="entry name" value="P-loop containing nucleoside triphosphate hydrolases"/>
    <property type="match status" value="1"/>
</dbReference>
<accession>A0A2K3NMX9</accession>
<dbReference type="GO" id="GO:0043531">
    <property type="term" value="F:ADP binding"/>
    <property type="evidence" value="ECO:0007669"/>
    <property type="project" value="InterPro"/>
</dbReference>
<dbReference type="STRING" id="57577.A0A2K3NMX9"/>
<comment type="caution">
    <text evidence="9">The sequence shown here is derived from an EMBL/GenBank/DDBJ whole genome shotgun (WGS) entry which is preliminary data.</text>
</comment>
<dbReference type="Gene3D" id="1.10.10.10">
    <property type="entry name" value="Winged helix-like DNA-binding domain superfamily/Winged helix DNA-binding domain"/>
    <property type="match status" value="1"/>
</dbReference>
<dbReference type="InterPro" id="IPR055414">
    <property type="entry name" value="LRR_R13L4/SHOC2-like"/>
</dbReference>
<keyword evidence="1" id="KW-0677">Repeat</keyword>
<dbReference type="Pfam" id="PF23598">
    <property type="entry name" value="LRR_14"/>
    <property type="match status" value="1"/>
</dbReference>
<name>A0A2K3NMX9_TRIPR</name>
<dbReference type="InterPro" id="IPR027417">
    <property type="entry name" value="P-loop_NTPase"/>
</dbReference>
<evidence type="ECO:0000259" key="8">
    <source>
        <dbReference type="Pfam" id="PF23598"/>
    </source>
</evidence>
<reference evidence="9 10" key="1">
    <citation type="journal article" date="2014" name="Am. J. Bot.">
        <title>Genome assembly and annotation for red clover (Trifolium pratense; Fabaceae).</title>
        <authorList>
            <person name="Istvanek J."/>
            <person name="Jaros M."/>
            <person name="Krenek A."/>
            <person name="Repkova J."/>
        </authorList>
    </citation>
    <scope>NUCLEOTIDE SEQUENCE [LARGE SCALE GENOMIC DNA]</scope>
    <source>
        <strain evidence="10">cv. Tatra</strain>
        <tissue evidence="9">Young leaves</tissue>
    </source>
</reference>
<dbReference type="InterPro" id="IPR038005">
    <property type="entry name" value="RX-like_CC"/>
</dbReference>
<dbReference type="GO" id="GO:0051707">
    <property type="term" value="P:response to other organism"/>
    <property type="evidence" value="ECO:0007669"/>
    <property type="project" value="UniProtKB-ARBA"/>
</dbReference>
<proteinExistence type="predicted"/>
<dbReference type="AlphaFoldDB" id="A0A2K3NMX9"/>
<keyword evidence="3" id="KW-0611">Plant defense</keyword>
<dbReference type="InterPro" id="IPR036388">
    <property type="entry name" value="WH-like_DNA-bd_sf"/>
</dbReference>
<dbReference type="EMBL" id="ASHM01000293">
    <property type="protein sequence ID" value="PNY04369.1"/>
    <property type="molecule type" value="Genomic_DNA"/>
</dbReference>
<reference evidence="9 10" key="2">
    <citation type="journal article" date="2017" name="Front. Plant Sci.">
        <title>Gene Classification and Mining of Molecular Markers Useful in Red Clover (Trifolium pratense) Breeding.</title>
        <authorList>
            <person name="Istvanek J."/>
            <person name="Dluhosova J."/>
            <person name="Dluhos P."/>
            <person name="Patkova L."/>
            <person name="Nedelnik J."/>
            <person name="Repkova J."/>
        </authorList>
    </citation>
    <scope>NUCLEOTIDE SEQUENCE [LARGE SCALE GENOMIC DNA]</scope>
    <source>
        <strain evidence="10">cv. Tatra</strain>
        <tissue evidence="9">Young leaves</tissue>
    </source>
</reference>
<dbReference type="InterPro" id="IPR041118">
    <property type="entry name" value="Rx_N"/>
</dbReference>
<evidence type="ECO:0000259" key="5">
    <source>
        <dbReference type="Pfam" id="PF00931"/>
    </source>
</evidence>
<dbReference type="PRINTS" id="PR00364">
    <property type="entry name" value="DISEASERSIST"/>
</dbReference>
<keyword evidence="4" id="KW-0067">ATP-binding</keyword>
<dbReference type="Gene3D" id="1.20.5.4130">
    <property type="match status" value="1"/>
</dbReference>
<evidence type="ECO:0000256" key="2">
    <source>
        <dbReference type="ARBA" id="ARBA00022741"/>
    </source>
</evidence>
<evidence type="ECO:0000313" key="10">
    <source>
        <dbReference type="Proteomes" id="UP000236291"/>
    </source>
</evidence>
<dbReference type="ExpressionAtlas" id="A0A2K3NMX9">
    <property type="expression patterns" value="baseline"/>
</dbReference>
<gene>
    <name evidence="9" type="ORF">L195_g000788</name>
</gene>
<dbReference type="InterPro" id="IPR002182">
    <property type="entry name" value="NB-ARC"/>
</dbReference>
<dbReference type="InterPro" id="IPR058922">
    <property type="entry name" value="WHD_DRP"/>
</dbReference>
<dbReference type="InterPro" id="IPR042197">
    <property type="entry name" value="Apaf_helical"/>
</dbReference>
<keyword evidence="2" id="KW-0547">Nucleotide-binding</keyword>
<dbReference type="CDD" id="cd14798">
    <property type="entry name" value="RX-CC_like"/>
    <property type="match status" value="1"/>
</dbReference>
<evidence type="ECO:0000259" key="7">
    <source>
        <dbReference type="Pfam" id="PF23559"/>
    </source>
</evidence>
<evidence type="ECO:0000256" key="4">
    <source>
        <dbReference type="ARBA" id="ARBA00022840"/>
    </source>
</evidence>
<dbReference type="Proteomes" id="UP000236291">
    <property type="component" value="Unassembled WGS sequence"/>
</dbReference>
<dbReference type="Pfam" id="PF00931">
    <property type="entry name" value="NB-ARC"/>
    <property type="match status" value="1"/>
</dbReference>
<dbReference type="GO" id="GO:0006952">
    <property type="term" value="P:defense response"/>
    <property type="evidence" value="ECO:0007669"/>
    <property type="project" value="UniProtKB-KW"/>
</dbReference>
<evidence type="ECO:0000256" key="3">
    <source>
        <dbReference type="ARBA" id="ARBA00022821"/>
    </source>
</evidence>
<feature type="domain" description="Disease resistance R13L4/SHOC-2-like LRR" evidence="8">
    <location>
        <begin position="645"/>
        <end position="814"/>
    </location>
</feature>
<dbReference type="PANTHER" id="PTHR36766">
    <property type="entry name" value="PLANT BROAD-SPECTRUM MILDEW RESISTANCE PROTEIN RPW8"/>
    <property type="match status" value="1"/>
</dbReference>
<dbReference type="GO" id="GO:0005524">
    <property type="term" value="F:ATP binding"/>
    <property type="evidence" value="ECO:0007669"/>
    <property type="project" value="UniProtKB-KW"/>
</dbReference>
<dbReference type="Gene3D" id="3.80.10.10">
    <property type="entry name" value="Ribonuclease Inhibitor"/>
    <property type="match status" value="2"/>
</dbReference>
<dbReference type="InterPro" id="IPR032675">
    <property type="entry name" value="LRR_dom_sf"/>
</dbReference>
<dbReference type="PANTHER" id="PTHR36766:SF61">
    <property type="entry name" value="NB-ARC DOMAIN DISEASE RESISTANCE PROTEIN"/>
    <property type="match status" value="1"/>
</dbReference>
<evidence type="ECO:0000313" key="9">
    <source>
        <dbReference type="EMBL" id="PNY04369.1"/>
    </source>
</evidence>
<dbReference type="SUPFAM" id="SSF52058">
    <property type="entry name" value="L domain-like"/>
    <property type="match status" value="1"/>
</dbReference>
<evidence type="ECO:0000256" key="1">
    <source>
        <dbReference type="ARBA" id="ARBA00022737"/>
    </source>
</evidence>
<dbReference type="Pfam" id="PF18052">
    <property type="entry name" value="Rx_N"/>
    <property type="match status" value="1"/>
</dbReference>
<feature type="domain" description="NB-ARC" evidence="5">
    <location>
        <begin position="252"/>
        <end position="419"/>
    </location>
</feature>
<feature type="domain" description="Disease resistance protein winged helix" evidence="7">
    <location>
        <begin position="504"/>
        <end position="574"/>
    </location>
</feature>
<protein>
    <submittedName>
        <fullName evidence="9">Disease resistance protein rga2-like</fullName>
    </submittedName>
</protein>